<organism evidence="1 2">
    <name type="scientific">Culter alburnus</name>
    <name type="common">Topmouth culter</name>
    <dbReference type="NCBI Taxonomy" id="194366"/>
    <lineage>
        <taxon>Eukaryota</taxon>
        <taxon>Metazoa</taxon>
        <taxon>Chordata</taxon>
        <taxon>Craniata</taxon>
        <taxon>Vertebrata</taxon>
        <taxon>Euteleostomi</taxon>
        <taxon>Actinopterygii</taxon>
        <taxon>Neopterygii</taxon>
        <taxon>Teleostei</taxon>
        <taxon>Ostariophysi</taxon>
        <taxon>Cypriniformes</taxon>
        <taxon>Xenocyprididae</taxon>
        <taxon>Xenocypridinae</taxon>
        <taxon>Culter</taxon>
    </lineage>
</organism>
<dbReference type="AlphaFoldDB" id="A0AAW1Z7L5"/>
<reference evidence="1 2" key="1">
    <citation type="submission" date="2024-05" db="EMBL/GenBank/DDBJ databases">
        <title>A high-quality chromosomal-level genome assembly of Topmouth culter (Culter alburnus).</title>
        <authorList>
            <person name="Zhao H."/>
        </authorList>
    </citation>
    <scope>NUCLEOTIDE SEQUENCE [LARGE SCALE GENOMIC DNA]</scope>
    <source>
        <strain evidence="1">CATC2023</strain>
        <tissue evidence="1">Muscle</tissue>
    </source>
</reference>
<keyword evidence="2" id="KW-1185">Reference proteome</keyword>
<dbReference type="Proteomes" id="UP001479290">
    <property type="component" value="Unassembled WGS sequence"/>
</dbReference>
<dbReference type="EMBL" id="JAWDJR010000020">
    <property type="protein sequence ID" value="KAK9956005.1"/>
    <property type="molecule type" value="Genomic_DNA"/>
</dbReference>
<evidence type="ECO:0000313" key="1">
    <source>
        <dbReference type="EMBL" id="KAK9956005.1"/>
    </source>
</evidence>
<protein>
    <submittedName>
        <fullName evidence="1">Uncharacterized protein</fullName>
    </submittedName>
</protein>
<sequence length="112" mass="12101">MKMMKSEVPRTVLCVSTGGASPLVKRHSAGDVTHSLSPLAAQQSIGASARRGERAWGARIGWNKKHFPTLLKTFSTRPTDMDTIIFIMLLLHTAVGSAGAQYTPGECLEIHL</sequence>
<name>A0AAW1Z7L5_CULAL</name>
<proteinExistence type="predicted"/>
<comment type="caution">
    <text evidence="1">The sequence shown here is derived from an EMBL/GenBank/DDBJ whole genome shotgun (WGS) entry which is preliminary data.</text>
</comment>
<evidence type="ECO:0000313" key="2">
    <source>
        <dbReference type="Proteomes" id="UP001479290"/>
    </source>
</evidence>
<gene>
    <name evidence="1" type="ORF">ABG768_013764</name>
</gene>
<accession>A0AAW1Z7L5</accession>